<organism evidence="2 3">
    <name type="scientific">Brenthis ino</name>
    <name type="common">lesser marbled fritillary</name>
    <dbReference type="NCBI Taxonomy" id="405034"/>
    <lineage>
        <taxon>Eukaryota</taxon>
        <taxon>Metazoa</taxon>
        <taxon>Ecdysozoa</taxon>
        <taxon>Arthropoda</taxon>
        <taxon>Hexapoda</taxon>
        <taxon>Insecta</taxon>
        <taxon>Pterygota</taxon>
        <taxon>Neoptera</taxon>
        <taxon>Endopterygota</taxon>
        <taxon>Lepidoptera</taxon>
        <taxon>Glossata</taxon>
        <taxon>Ditrysia</taxon>
        <taxon>Papilionoidea</taxon>
        <taxon>Nymphalidae</taxon>
        <taxon>Heliconiinae</taxon>
        <taxon>Argynnini</taxon>
        <taxon>Brenthis</taxon>
    </lineage>
</organism>
<dbReference type="OrthoDB" id="7454303at2759"/>
<protein>
    <submittedName>
        <fullName evidence="2">Uncharacterized protein</fullName>
    </submittedName>
</protein>
<dbReference type="EMBL" id="OV170227">
    <property type="protein sequence ID" value="CAH0728893.1"/>
    <property type="molecule type" value="Genomic_DNA"/>
</dbReference>
<feature type="compositionally biased region" description="Basic residues" evidence="1">
    <location>
        <begin position="1"/>
        <end position="12"/>
    </location>
</feature>
<dbReference type="Proteomes" id="UP000838878">
    <property type="component" value="Chromosome 7"/>
</dbReference>
<feature type="region of interest" description="Disordered" evidence="1">
    <location>
        <begin position="1"/>
        <end position="27"/>
    </location>
</feature>
<keyword evidence="3" id="KW-1185">Reference proteome</keyword>
<sequence length="573" mass="67833">MEKNTVGKRGKHSGQPTKRTKHTSDNIENSNEDKFVKACKQVSQNAYYNYNKRLKLLSLPYCNTCIQSSTEPSEMSQELESFKREFNLNMWYEALETCYYSITPTQYLPANVLLGIVEIILNGRENISTQYSMVQIINKCQQILSYHFNMHPPCDNHSKIMNCYKTFLTQNMEVKEQKYSKRNDFGYTDGIIKYCFNRLEYEMNAKSNDDPLYSTDEIDFEYNKIFKEGTTNSLTVNSIHRLNWEQQNYQIFEMLNRTERINRLMATLYSLVELIQFDIYDSVRNKKVRDSFLYVLFEIDTGTNQYSNKLGKQIMEIFAYLIHLDYPDDHIKTMSLWLNALFEVFYFTTTLEQDFPLASSEITNLEAQFYDIIKKLPPQSIIKILERIEPPYIKYIMSRRYFNDELMYDHTNVIDAIYDFIQKSYWENFPKNNEHFIKNEINQGIEANDILKLLSQICMNANFKCNEREDIYKKFDENCLSESEMTQNDVIKLLYISLEALLDAFNVRKVHDAVQGSTQEETPVLTSYHVTTNLEIEYKNIYRAQKNLIELLQQKQAAGELPKFLECLKIIYI</sequence>
<reference evidence="2" key="1">
    <citation type="submission" date="2021-12" db="EMBL/GenBank/DDBJ databases">
        <authorList>
            <person name="Martin H S."/>
        </authorList>
    </citation>
    <scope>NUCLEOTIDE SEQUENCE</scope>
</reference>
<feature type="non-terminal residue" evidence="2">
    <location>
        <position position="573"/>
    </location>
</feature>
<accession>A0A8J9VRM9</accession>
<dbReference type="AlphaFoldDB" id="A0A8J9VRM9"/>
<evidence type="ECO:0000256" key="1">
    <source>
        <dbReference type="SAM" id="MobiDB-lite"/>
    </source>
</evidence>
<proteinExistence type="predicted"/>
<name>A0A8J9VRM9_9NEOP</name>
<gene>
    <name evidence="2" type="ORF">BINO364_LOCUS14063</name>
</gene>
<evidence type="ECO:0000313" key="2">
    <source>
        <dbReference type="EMBL" id="CAH0728893.1"/>
    </source>
</evidence>
<evidence type="ECO:0000313" key="3">
    <source>
        <dbReference type="Proteomes" id="UP000838878"/>
    </source>
</evidence>